<protein>
    <submittedName>
        <fullName evidence="2">Uncharacterized protein</fullName>
    </submittedName>
</protein>
<evidence type="ECO:0000256" key="1">
    <source>
        <dbReference type="SAM" id="MobiDB-lite"/>
    </source>
</evidence>
<organism evidence="2 3">
    <name type="scientific">Algimonas ampicilliniresistens</name>
    <dbReference type="NCBI Taxonomy" id="1298735"/>
    <lineage>
        <taxon>Bacteria</taxon>
        <taxon>Pseudomonadati</taxon>
        <taxon>Pseudomonadota</taxon>
        <taxon>Alphaproteobacteria</taxon>
        <taxon>Maricaulales</taxon>
        <taxon>Robiginitomaculaceae</taxon>
        <taxon>Algimonas</taxon>
    </lineage>
</organism>
<reference evidence="2" key="1">
    <citation type="journal article" date="2014" name="Int. J. Syst. Evol. Microbiol.">
        <title>Complete genome of a new Firmicutes species belonging to the dominant human colonic microbiota ('Ruminococcus bicirculans') reveals two chromosomes and a selective capacity to utilize plant glucans.</title>
        <authorList>
            <consortium name="NISC Comparative Sequencing Program"/>
            <person name="Wegmann U."/>
            <person name="Louis P."/>
            <person name="Goesmann A."/>
            <person name="Henrissat B."/>
            <person name="Duncan S.H."/>
            <person name="Flint H.J."/>
        </authorList>
    </citation>
    <scope>NUCLEOTIDE SEQUENCE</scope>
    <source>
        <strain evidence="2">NBRC 108219</strain>
    </source>
</reference>
<dbReference type="EMBL" id="BSNK01000002">
    <property type="protein sequence ID" value="GLQ25130.1"/>
    <property type="molecule type" value="Genomic_DNA"/>
</dbReference>
<dbReference type="RefSeq" id="WP_284392329.1">
    <property type="nucleotide sequence ID" value="NZ_BSNK01000002.1"/>
</dbReference>
<keyword evidence="3" id="KW-1185">Reference proteome</keyword>
<feature type="compositionally biased region" description="Basic and acidic residues" evidence="1">
    <location>
        <begin position="78"/>
        <end position="88"/>
    </location>
</feature>
<comment type="caution">
    <text evidence="2">The sequence shown here is derived from an EMBL/GenBank/DDBJ whole genome shotgun (WGS) entry which is preliminary data.</text>
</comment>
<feature type="compositionally biased region" description="Basic and acidic residues" evidence="1">
    <location>
        <begin position="589"/>
        <end position="600"/>
    </location>
</feature>
<reference evidence="2" key="2">
    <citation type="submission" date="2023-01" db="EMBL/GenBank/DDBJ databases">
        <title>Draft genome sequence of Algimonas ampicilliniresistens strain NBRC 108219.</title>
        <authorList>
            <person name="Sun Q."/>
            <person name="Mori K."/>
        </authorList>
    </citation>
    <scope>NUCLEOTIDE SEQUENCE</scope>
    <source>
        <strain evidence="2">NBRC 108219</strain>
    </source>
</reference>
<dbReference type="Proteomes" id="UP001161391">
    <property type="component" value="Unassembled WGS sequence"/>
</dbReference>
<proteinExistence type="predicted"/>
<gene>
    <name evidence="2" type="ORF">GCM10007853_30040</name>
</gene>
<evidence type="ECO:0000313" key="3">
    <source>
        <dbReference type="Proteomes" id="UP001161391"/>
    </source>
</evidence>
<feature type="compositionally biased region" description="Polar residues" evidence="1">
    <location>
        <begin position="152"/>
        <end position="161"/>
    </location>
</feature>
<feature type="region of interest" description="Disordered" evidence="1">
    <location>
        <begin position="139"/>
        <end position="162"/>
    </location>
</feature>
<accession>A0ABQ5VEK9</accession>
<sequence length="600" mass="63936">MFAKAKKRNYGSSVFDDVQEQVSALARHANALPAPRKRGKGMFGKGPGSRPHLPGALQSTASPQTPPAKANPGGNSATKREKPKEPGRFDIARLLIGVSDALGGAYGANIRAFDDQRNSNYKTKLANYNQQSTLDSIFGSQGGPSMAAVPSRPQNTPQPNAGATLPYLPAGQGQAGAYHVPAGGSSGMTSQASGQSFSPAMQQLARANPQAFLSQYMEGEFENRSTMQQRTRNEAMADEYGLSGQSRLAFLANPEEYGDSLATNFEASNVGAGESRVFGDGRPAFHNTDYIGLLDAENDAERNNVARYGHDVTADGHSLSYQSDMAKNQLGYSELDLARQVEAREAAGGGDQTYGLTPEYVQLPNGDYVPVQMSKQGGAQVVPMPDGLPDGARFAGPADVAGQRSYGAARGKADAVRETGLPKQAQMLQTFGTKVDQLDGWIDQAINQVNDFNTGPLAQHNPFAGGTDLSGTIKSIVANSGFDELQRMRDESPTGGALGQVTEREISLLQALKGNLERSQSPEQLVANLTAYKSQYRKSLTAMQSAYQRDMEAGLFNAPAQSEPRRPLDYVGHGSGSGAGWSPQDEDELARLTREMEGGR</sequence>
<feature type="region of interest" description="Disordered" evidence="1">
    <location>
        <begin position="26"/>
        <end position="88"/>
    </location>
</feature>
<evidence type="ECO:0000313" key="2">
    <source>
        <dbReference type="EMBL" id="GLQ25130.1"/>
    </source>
</evidence>
<name>A0ABQ5VEK9_9PROT</name>
<feature type="region of interest" description="Disordered" evidence="1">
    <location>
        <begin position="559"/>
        <end position="600"/>
    </location>
</feature>